<keyword evidence="8" id="KW-1185">Reference proteome</keyword>
<accession>K3W5M3</accession>
<reference evidence="8" key="2">
    <citation type="submission" date="2010-04" db="EMBL/GenBank/DDBJ databases">
        <authorList>
            <person name="Buell R."/>
            <person name="Hamilton J."/>
            <person name="Hostetler J."/>
        </authorList>
    </citation>
    <scope>NUCLEOTIDE SEQUENCE [LARGE SCALE GENOMIC DNA]</scope>
    <source>
        <strain evidence="8">DAOM:BR144</strain>
    </source>
</reference>
<dbReference type="InParanoid" id="K3W5M3"/>
<evidence type="ECO:0000259" key="6">
    <source>
        <dbReference type="PROSITE" id="PS50405"/>
    </source>
</evidence>
<keyword evidence="2" id="KW-0963">Cytoplasm</keyword>
<dbReference type="SFLD" id="SFLDG00358">
    <property type="entry name" value="Main_(cytGST)"/>
    <property type="match status" value="1"/>
</dbReference>
<dbReference type="PANTHER" id="PTHR43917:SF8">
    <property type="entry name" value="GH16740P-RELATED"/>
    <property type="match status" value="1"/>
</dbReference>
<dbReference type="InterPro" id="IPR004046">
    <property type="entry name" value="GST_C"/>
</dbReference>
<dbReference type="STRING" id="431595.K3W5M3"/>
<keyword evidence="3" id="KW-0808">Transferase</keyword>
<dbReference type="FunFam" id="3.40.30.10:FF:000295">
    <property type="entry name" value="Glutathione S-transferase unclassified 1"/>
    <property type="match status" value="1"/>
</dbReference>
<dbReference type="InterPro" id="IPR051369">
    <property type="entry name" value="GST_Theta"/>
</dbReference>
<name>K3W5M3_GLOUD</name>
<dbReference type="GO" id="GO:0005737">
    <property type="term" value="C:cytoplasm"/>
    <property type="evidence" value="ECO:0007669"/>
    <property type="project" value="UniProtKB-SubCell"/>
</dbReference>
<dbReference type="GO" id="GO:0004364">
    <property type="term" value="F:glutathione transferase activity"/>
    <property type="evidence" value="ECO:0007669"/>
    <property type="project" value="TreeGrafter"/>
</dbReference>
<evidence type="ECO:0000256" key="2">
    <source>
        <dbReference type="ARBA" id="ARBA00022490"/>
    </source>
</evidence>
<dbReference type="HOGENOM" id="CLU_011226_2_3_1"/>
<dbReference type="PROSITE" id="PS50405">
    <property type="entry name" value="GST_CTER"/>
    <property type="match status" value="1"/>
</dbReference>
<dbReference type="InterPro" id="IPR036249">
    <property type="entry name" value="Thioredoxin-like_sf"/>
</dbReference>
<protein>
    <recommendedName>
        <fullName evidence="9">GST N-terminal domain-containing protein</fullName>
    </recommendedName>
</protein>
<dbReference type="Pfam" id="PF02798">
    <property type="entry name" value="GST_N"/>
    <property type="match status" value="1"/>
</dbReference>
<comment type="subcellular location">
    <subcellularLocation>
        <location evidence="1">Cytoplasm</location>
    </subcellularLocation>
</comment>
<dbReference type="SFLD" id="SFLDS00019">
    <property type="entry name" value="Glutathione_Transferase_(cytos"/>
    <property type="match status" value="1"/>
</dbReference>
<feature type="domain" description="GST C-terminal" evidence="6">
    <location>
        <begin position="87"/>
        <end position="224"/>
    </location>
</feature>
<organism evidence="7 8">
    <name type="scientific">Globisporangium ultimum (strain ATCC 200006 / CBS 805.95 / DAOM BR144)</name>
    <name type="common">Pythium ultimum</name>
    <dbReference type="NCBI Taxonomy" id="431595"/>
    <lineage>
        <taxon>Eukaryota</taxon>
        <taxon>Sar</taxon>
        <taxon>Stramenopiles</taxon>
        <taxon>Oomycota</taxon>
        <taxon>Peronosporomycetes</taxon>
        <taxon>Pythiales</taxon>
        <taxon>Pythiaceae</taxon>
        <taxon>Globisporangium</taxon>
    </lineage>
</organism>
<dbReference type="InterPro" id="IPR036282">
    <property type="entry name" value="Glutathione-S-Trfase_C_sf"/>
</dbReference>
<evidence type="ECO:0008006" key="9">
    <source>
        <dbReference type="Google" id="ProtNLM"/>
    </source>
</evidence>
<dbReference type="EnsemblProtists" id="PYU1_T000264">
    <property type="protein sequence ID" value="PYU1_T000264"/>
    <property type="gene ID" value="PYU1_G000264"/>
</dbReference>
<dbReference type="EMBL" id="GL376636">
    <property type="status" value="NOT_ANNOTATED_CDS"/>
    <property type="molecule type" value="Genomic_DNA"/>
</dbReference>
<dbReference type="SUPFAM" id="SSF52833">
    <property type="entry name" value="Thioredoxin-like"/>
    <property type="match status" value="1"/>
</dbReference>
<dbReference type="GO" id="GO:0006749">
    <property type="term" value="P:glutathione metabolic process"/>
    <property type="evidence" value="ECO:0007669"/>
    <property type="project" value="TreeGrafter"/>
</dbReference>
<evidence type="ECO:0000256" key="4">
    <source>
        <dbReference type="RuleBase" id="RU003494"/>
    </source>
</evidence>
<evidence type="ECO:0000256" key="3">
    <source>
        <dbReference type="ARBA" id="ARBA00022679"/>
    </source>
</evidence>
<dbReference type="SUPFAM" id="SSF47616">
    <property type="entry name" value="GST C-terminal domain-like"/>
    <property type="match status" value="1"/>
</dbReference>
<dbReference type="InterPro" id="IPR010987">
    <property type="entry name" value="Glutathione-S-Trfase_C-like"/>
</dbReference>
<evidence type="ECO:0000259" key="5">
    <source>
        <dbReference type="PROSITE" id="PS50404"/>
    </source>
</evidence>
<evidence type="ECO:0000256" key="1">
    <source>
        <dbReference type="ARBA" id="ARBA00004496"/>
    </source>
</evidence>
<dbReference type="Gene3D" id="1.20.1050.10">
    <property type="match status" value="1"/>
</dbReference>
<dbReference type="eggNOG" id="KOG0867">
    <property type="taxonomic scope" value="Eukaryota"/>
</dbReference>
<reference evidence="8" key="1">
    <citation type="journal article" date="2010" name="Genome Biol.">
        <title>Genome sequence of the necrotrophic plant pathogen Pythium ultimum reveals original pathogenicity mechanisms and effector repertoire.</title>
        <authorList>
            <person name="Levesque C.A."/>
            <person name="Brouwer H."/>
            <person name="Cano L."/>
            <person name="Hamilton J.P."/>
            <person name="Holt C."/>
            <person name="Huitema E."/>
            <person name="Raffaele S."/>
            <person name="Robideau G.P."/>
            <person name="Thines M."/>
            <person name="Win J."/>
            <person name="Zerillo M.M."/>
            <person name="Beakes G.W."/>
            <person name="Boore J.L."/>
            <person name="Busam D."/>
            <person name="Dumas B."/>
            <person name="Ferriera S."/>
            <person name="Fuerstenberg S.I."/>
            <person name="Gachon C.M."/>
            <person name="Gaulin E."/>
            <person name="Govers F."/>
            <person name="Grenville-Briggs L."/>
            <person name="Horner N."/>
            <person name="Hostetler J."/>
            <person name="Jiang R.H."/>
            <person name="Johnson J."/>
            <person name="Krajaejun T."/>
            <person name="Lin H."/>
            <person name="Meijer H.J."/>
            <person name="Moore B."/>
            <person name="Morris P."/>
            <person name="Phuntmart V."/>
            <person name="Puiu D."/>
            <person name="Shetty J."/>
            <person name="Stajich J.E."/>
            <person name="Tripathy S."/>
            <person name="Wawra S."/>
            <person name="van West P."/>
            <person name="Whitty B.R."/>
            <person name="Coutinho P.M."/>
            <person name="Henrissat B."/>
            <person name="Martin F."/>
            <person name="Thomas P.D."/>
            <person name="Tyler B.M."/>
            <person name="De Vries R.P."/>
            <person name="Kamoun S."/>
            <person name="Yandell M."/>
            <person name="Tisserat N."/>
            <person name="Buell C.R."/>
        </authorList>
    </citation>
    <scope>NUCLEOTIDE SEQUENCE</scope>
    <source>
        <strain evidence="8">DAOM:BR144</strain>
    </source>
</reference>
<dbReference type="FunFam" id="1.20.1050.10:FF:000039">
    <property type="entry name" value="Glutathione S-transferase theta-1"/>
    <property type="match status" value="1"/>
</dbReference>
<dbReference type="AlphaFoldDB" id="K3W5M3"/>
<evidence type="ECO:0000313" key="7">
    <source>
        <dbReference type="EnsemblProtists" id="PYU1_T000264"/>
    </source>
</evidence>
<dbReference type="VEuPathDB" id="FungiDB:PYU1_G000264"/>
<dbReference type="InterPro" id="IPR004045">
    <property type="entry name" value="Glutathione_S-Trfase_N"/>
</dbReference>
<dbReference type="OMA" id="CQYRVDE"/>
<evidence type="ECO:0000313" key="8">
    <source>
        <dbReference type="Proteomes" id="UP000019132"/>
    </source>
</evidence>
<comment type="similarity">
    <text evidence="4">Belongs to the GST superfamily.</text>
</comment>
<sequence>MALKLYVNLISQPSRSVAWVLKVKNVEHEVVQADFGSPVFTSPEFLALNPNGFIPVLQDGDFSIFEGNAILIYLSEKYGWTDLFPADIKTRAKIHQYLHWHHTNARLLTPRVLVPLIHSKVNALTPEDEEHLKNTDALLTKTTALLETFLVKDYIAETDAPTIADYAAYCEFGQTELMGVFDFSKYPKVAAWLKRMKDVPYHDEIHQVLDGFLGEVGLLPATTNP</sequence>
<dbReference type="Gene3D" id="3.40.30.10">
    <property type="entry name" value="Glutaredoxin"/>
    <property type="match status" value="1"/>
</dbReference>
<reference evidence="7" key="3">
    <citation type="submission" date="2015-02" db="UniProtKB">
        <authorList>
            <consortium name="EnsemblProtists"/>
        </authorList>
    </citation>
    <scope>IDENTIFICATION</scope>
    <source>
        <strain evidence="7">DAOM BR144</strain>
    </source>
</reference>
<dbReference type="InterPro" id="IPR040079">
    <property type="entry name" value="Glutathione_S-Trfase"/>
</dbReference>
<dbReference type="PROSITE" id="PS50404">
    <property type="entry name" value="GST_NTER"/>
    <property type="match status" value="1"/>
</dbReference>
<proteinExistence type="inferred from homology"/>
<feature type="domain" description="GST N-terminal" evidence="5">
    <location>
        <begin position="1"/>
        <end position="82"/>
    </location>
</feature>
<dbReference type="Pfam" id="PF00043">
    <property type="entry name" value="GST_C"/>
    <property type="match status" value="1"/>
</dbReference>
<dbReference type="Proteomes" id="UP000019132">
    <property type="component" value="Unassembled WGS sequence"/>
</dbReference>
<dbReference type="PANTHER" id="PTHR43917">
    <property type="match status" value="1"/>
</dbReference>